<dbReference type="EC" id="5.1.3.3" evidence="4 8"/>
<evidence type="ECO:0000313" key="13">
    <source>
        <dbReference type="EMBL" id="RAK61853.1"/>
    </source>
</evidence>
<organism evidence="13 14">
    <name type="scientific">Phenylobacterium hankyongense</name>
    <dbReference type="NCBI Taxonomy" id="1813876"/>
    <lineage>
        <taxon>Bacteria</taxon>
        <taxon>Pseudomonadati</taxon>
        <taxon>Pseudomonadota</taxon>
        <taxon>Alphaproteobacteria</taxon>
        <taxon>Caulobacterales</taxon>
        <taxon>Caulobacteraceae</taxon>
        <taxon>Phenylobacterium</taxon>
    </lineage>
</organism>
<dbReference type="PROSITE" id="PS00545">
    <property type="entry name" value="ALDOSE_1_EPIMERASE"/>
    <property type="match status" value="1"/>
</dbReference>
<dbReference type="InterPro" id="IPR018052">
    <property type="entry name" value="Ald1_epimerase_CS"/>
</dbReference>
<dbReference type="PANTHER" id="PTHR10091:SF0">
    <property type="entry name" value="GALACTOSE MUTAROTASE"/>
    <property type="match status" value="1"/>
</dbReference>
<evidence type="ECO:0000256" key="5">
    <source>
        <dbReference type="ARBA" id="ARBA00014165"/>
    </source>
</evidence>
<feature type="active site" description="Proton acceptor" evidence="9">
    <location>
        <position position="334"/>
    </location>
</feature>
<dbReference type="EMBL" id="QFYP01000001">
    <property type="protein sequence ID" value="RAK61853.1"/>
    <property type="molecule type" value="Genomic_DNA"/>
</dbReference>
<evidence type="ECO:0000313" key="14">
    <source>
        <dbReference type="Proteomes" id="UP000249842"/>
    </source>
</evidence>
<dbReference type="InterPro" id="IPR014718">
    <property type="entry name" value="GH-type_carb-bd"/>
</dbReference>
<dbReference type="UniPathway" id="UPA00242"/>
<feature type="signal peptide" evidence="12">
    <location>
        <begin position="1"/>
        <end position="17"/>
    </location>
</feature>
<feature type="binding site" evidence="11">
    <location>
        <begin position="96"/>
        <end position="97"/>
    </location>
    <ligand>
        <name>beta-D-galactose</name>
        <dbReference type="ChEBI" id="CHEBI:27667"/>
    </ligand>
</feature>
<comment type="similarity">
    <text evidence="3 8">Belongs to the aldose epimerase family.</text>
</comment>
<feature type="binding site" evidence="10">
    <location>
        <position position="268"/>
    </location>
    <ligand>
        <name>beta-D-galactose</name>
        <dbReference type="ChEBI" id="CHEBI:27667"/>
    </ligand>
</feature>
<dbReference type="Proteomes" id="UP000249842">
    <property type="component" value="Unassembled WGS sequence"/>
</dbReference>
<evidence type="ECO:0000256" key="6">
    <source>
        <dbReference type="ARBA" id="ARBA00023235"/>
    </source>
</evidence>
<keyword evidence="12" id="KW-0732">Signal</keyword>
<name>A0A328B3X5_9CAUL</name>
<gene>
    <name evidence="13" type="ORF">DJ021_15900</name>
</gene>
<evidence type="ECO:0000256" key="2">
    <source>
        <dbReference type="ARBA" id="ARBA00005028"/>
    </source>
</evidence>
<evidence type="ECO:0000256" key="1">
    <source>
        <dbReference type="ARBA" id="ARBA00001614"/>
    </source>
</evidence>
<dbReference type="CDD" id="cd09019">
    <property type="entry name" value="galactose_mutarotase_like"/>
    <property type="match status" value="1"/>
</dbReference>
<dbReference type="InterPro" id="IPR011013">
    <property type="entry name" value="Gal_mutarotase_sf_dom"/>
</dbReference>
<comment type="pathway">
    <text evidence="2 8">Carbohydrate metabolism; hexose metabolism.</text>
</comment>
<keyword evidence="7 8" id="KW-0119">Carbohydrate metabolism</keyword>
<evidence type="ECO:0000256" key="8">
    <source>
        <dbReference type="PIRNR" id="PIRNR005096"/>
    </source>
</evidence>
<accession>A0A328B3X5</accession>
<feature type="active site" description="Proton donor" evidence="9">
    <location>
        <position position="196"/>
    </location>
</feature>
<protein>
    <recommendedName>
        <fullName evidence="5 8">Aldose 1-epimerase</fullName>
        <ecNumber evidence="4 8">5.1.3.3</ecNumber>
    </recommendedName>
</protein>
<dbReference type="Pfam" id="PF01263">
    <property type="entry name" value="Aldose_epim"/>
    <property type="match status" value="1"/>
</dbReference>
<evidence type="ECO:0000256" key="12">
    <source>
        <dbReference type="SAM" id="SignalP"/>
    </source>
</evidence>
<dbReference type="NCBIfam" id="NF008277">
    <property type="entry name" value="PRK11055.1"/>
    <property type="match status" value="1"/>
</dbReference>
<dbReference type="GO" id="GO:0030246">
    <property type="term" value="F:carbohydrate binding"/>
    <property type="evidence" value="ECO:0007669"/>
    <property type="project" value="InterPro"/>
</dbReference>
<dbReference type="GO" id="GO:0033499">
    <property type="term" value="P:galactose catabolic process via UDP-galactose, Leloir pathway"/>
    <property type="evidence" value="ECO:0007669"/>
    <property type="project" value="TreeGrafter"/>
</dbReference>
<dbReference type="GO" id="GO:0006006">
    <property type="term" value="P:glucose metabolic process"/>
    <property type="evidence" value="ECO:0007669"/>
    <property type="project" value="TreeGrafter"/>
</dbReference>
<dbReference type="PIRSF" id="PIRSF005096">
    <property type="entry name" value="GALM"/>
    <property type="match status" value="1"/>
</dbReference>
<evidence type="ECO:0000256" key="11">
    <source>
        <dbReference type="PIRSR" id="PIRSR005096-3"/>
    </source>
</evidence>
<dbReference type="InterPro" id="IPR015443">
    <property type="entry name" value="Aldose_1-epimerase"/>
</dbReference>
<dbReference type="InterPro" id="IPR008183">
    <property type="entry name" value="Aldose_1/G6P_1-epimerase"/>
</dbReference>
<keyword evidence="6 8" id="KW-0413">Isomerase</keyword>
<proteinExistence type="inferred from homology"/>
<evidence type="ECO:0000256" key="10">
    <source>
        <dbReference type="PIRSR" id="PIRSR005096-2"/>
    </source>
</evidence>
<evidence type="ECO:0000256" key="4">
    <source>
        <dbReference type="ARBA" id="ARBA00013185"/>
    </source>
</evidence>
<dbReference type="SUPFAM" id="SSF74650">
    <property type="entry name" value="Galactose mutarotase-like"/>
    <property type="match status" value="1"/>
</dbReference>
<evidence type="ECO:0000256" key="7">
    <source>
        <dbReference type="ARBA" id="ARBA00023277"/>
    </source>
</evidence>
<dbReference type="GO" id="GO:0004034">
    <property type="term" value="F:aldose 1-epimerase activity"/>
    <property type="evidence" value="ECO:0007669"/>
    <property type="project" value="UniProtKB-EC"/>
</dbReference>
<reference evidence="14" key="1">
    <citation type="submission" date="2018-05" db="EMBL/GenBank/DDBJ databases">
        <authorList>
            <person name="Li X."/>
        </authorList>
    </citation>
    <scope>NUCLEOTIDE SEQUENCE [LARGE SCALE GENOMIC DNA]</scope>
    <source>
        <strain evidence="14">HKS-05</strain>
    </source>
</reference>
<evidence type="ECO:0000256" key="9">
    <source>
        <dbReference type="PIRSR" id="PIRSR005096-1"/>
    </source>
</evidence>
<dbReference type="OrthoDB" id="9779408at2"/>
<comment type="caution">
    <text evidence="13">The sequence shown here is derived from an EMBL/GenBank/DDBJ whole genome shotgun (WGS) entry which is preliminary data.</text>
</comment>
<feature type="binding site" evidence="11">
    <location>
        <begin position="196"/>
        <end position="198"/>
    </location>
    <ligand>
        <name>beta-D-galactose</name>
        <dbReference type="ChEBI" id="CHEBI:27667"/>
    </ligand>
</feature>
<dbReference type="GO" id="GO:0005737">
    <property type="term" value="C:cytoplasm"/>
    <property type="evidence" value="ECO:0007669"/>
    <property type="project" value="TreeGrafter"/>
</dbReference>
<feature type="chain" id="PRO_5016344831" description="Aldose 1-epimerase" evidence="12">
    <location>
        <begin position="18"/>
        <end position="383"/>
    </location>
</feature>
<keyword evidence="14" id="KW-1185">Reference proteome</keyword>
<evidence type="ECO:0000256" key="3">
    <source>
        <dbReference type="ARBA" id="ARBA00006206"/>
    </source>
</evidence>
<sequence>MALASLACLALAGPTVAAEASRAPYGVTKTGEAVEAITLKNDRGMTVRILTLGGIIDEVRTPDRHGRLANVIVGLPDLKAYEANGSFNSIVGRFANRIAGGGFTLDGATYKLPSNPKGIAMHGGPHGFGSRIWQARPFSGHGRAGVTLSYRSADGENGYPGALDVSVTYTLDDKNALRLDYEAKTDKPTIVNLTNHSYFNLAGDAARDVYDHRLQIFADRYTPTDESQIPTGEFASVAGTPFDLRQPARIRDRVASAHPQMLLARGFDQNFVVRKQPGDPLPLAARLEDPDSGRVMEIRTTQPGVQVYTANGFNGSQLGSGGGALRQGYGVAFETEHYPDSPNKPQFPSTVLRPGQVFRESTVFSFPTPVRPAARHASAGGQP</sequence>
<dbReference type="InterPro" id="IPR047215">
    <property type="entry name" value="Galactose_mutarotase-like"/>
</dbReference>
<dbReference type="AlphaFoldDB" id="A0A328B3X5"/>
<comment type="catalytic activity">
    <reaction evidence="1 8">
        <text>alpha-D-glucose = beta-D-glucose</text>
        <dbReference type="Rhea" id="RHEA:10264"/>
        <dbReference type="ChEBI" id="CHEBI:15903"/>
        <dbReference type="ChEBI" id="CHEBI:17925"/>
        <dbReference type="EC" id="5.1.3.3"/>
    </reaction>
</comment>
<dbReference type="Gene3D" id="2.70.98.10">
    <property type="match status" value="1"/>
</dbReference>
<dbReference type="PANTHER" id="PTHR10091">
    <property type="entry name" value="ALDOSE-1-EPIMERASE"/>
    <property type="match status" value="1"/>
</dbReference>